<evidence type="ECO:0000259" key="4">
    <source>
        <dbReference type="PROSITE" id="PS50056"/>
    </source>
</evidence>
<sequence>MTASHPGHSQQSADSTDPHLTDPTLLRDNSEFKSYTTSRFEYPGLRIFYRQHAKADQLPKNPAPLPLLVFLHGLGGSVAQFHPLLSSLTDLAPCLAIDYPGCGRSEFSTTSWDAYTSEALVELLETIIEDYRDKDAGQRVLLIGHSMGTALCAQLANPKMPHTTSLAHYVAGLIAICPVAGPPNEAVTAWARRAMWIPGWLFNLWRTVDGWGGPESASVRRFVGEGSDRASRVLQYRFNKQSRTPVWRRMANGALPVYKNGEAHGGIPGLDAWRGLNIPVYLIAGEKDNVVSPKEVDKIVKALDPETPSTPSESGDESNRTIVDSAAQVNASTKPADHVPQAIEDLRDEDFTKTKPPQNEVEDCPLHHPPPPANHALLYTPCTVRAVAGLISDFLAANITGRLSLAWQLQYLSREGKWDVKNLNKWKSVNPVSEPIGPANDPVFRAMKTLREADDVHCPAQFTANWGTVVKDVIDISKDQPVYDPRGLERAGIHYHKFPTVSKIPPSAEEVDTFIRLVDELRSKQPERAAKEGWENPEQCVVGVHCHYGFNRTGYFIVCYLIERCGYEVQEAIEAFAKSRPHGIRHSHFLDRLYVRYNVDGAKQS</sequence>
<dbReference type="InterPro" id="IPR051029">
    <property type="entry name" value="mRNA_Capping_Enz/RNA_Phosphat"/>
</dbReference>
<dbReference type="SUPFAM" id="SSF53474">
    <property type="entry name" value="alpha/beta-Hydrolases"/>
    <property type="match status" value="1"/>
</dbReference>
<dbReference type="InterPro" id="IPR003595">
    <property type="entry name" value="Tyr_Pase_cat"/>
</dbReference>
<dbReference type="Gene3D" id="3.40.50.1820">
    <property type="entry name" value="alpha/beta hydrolase"/>
    <property type="match status" value="1"/>
</dbReference>
<dbReference type="SMART" id="SM00195">
    <property type="entry name" value="DSPc"/>
    <property type="match status" value="1"/>
</dbReference>
<dbReference type="GO" id="GO:0004721">
    <property type="term" value="F:phosphoprotein phosphatase activity"/>
    <property type="evidence" value="ECO:0007669"/>
    <property type="project" value="UniProtKB-KW"/>
</dbReference>
<dbReference type="PANTHER" id="PTHR10367">
    <property type="entry name" value="MRNA-CAPPING ENZYME"/>
    <property type="match status" value="1"/>
</dbReference>
<dbReference type="SUPFAM" id="SSF52799">
    <property type="entry name" value="(Phosphotyrosine protein) phosphatases II"/>
    <property type="match status" value="1"/>
</dbReference>
<keyword evidence="2" id="KW-0904">Protein phosphatase</keyword>
<evidence type="ECO:0000256" key="2">
    <source>
        <dbReference type="ARBA" id="ARBA00022912"/>
    </source>
</evidence>
<dbReference type="PANTHER" id="PTHR10367:SF25">
    <property type="entry name" value="DUAL SPECIFICITY PHOSPHATASE CATALYTIC DOMAIN PROTEIN (AFU_ORTHOLOGUE AFUA_1G03540)"/>
    <property type="match status" value="1"/>
</dbReference>
<dbReference type="InterPro" id="IPR000340">
    <property type="entry name" value="Dual-sp_phosphatase_cat-dom"/>
</dbReference>
<feature type="region of interest" description="Disordered" evidence="3">
    <location>
        <begin position="301"/>
        <end position="320"/>
    </location>
</feature>
<evidence type="ECO:0000313" key="6">
    <source>
        <dbReference type="Proteomes" id="UP000777438"/>
    </source>
</evidence>
<keyword evidence="1" id="KW-0378">Hydrolase</keyword>
<dbReference type="SMART" id="SM00404">
    <property type="entry name" value="PTPc_motif"/>
    <property type="match status" value="1"/>
</dbReference>
<dbReference type="Pfam" id="PF00782">
    <property type="entry name" value="DSPc"/>
    <property type="match status" value="1"/>
</dbReference>
<dbReference type="InterPro" id="IPR000073">
    <property type="entry name" value="AB_hydrolase_1"/>
</dbReference>
<dbReference type="InterPro" id="IPR029021">
    <property type="entry name" value="Prot-tyrosine_phosphatase-like"/>
</dbReference>
<dbReference type="InterPro" id="IPR029058">
    <property type="entry name" value="AB_hydrolase_fold"/>
</dbReference>
<feature type="region of interest" description="Disordered" evidence="3">
    <location>
        <begin position="1"/>
        <end position="27"/>
    </location>
</feature>
<dbReference type="InterPro" id="IPR016130">
    <property type="entry name" value="Tyr_Pase_AS"/>
</dbReference>
<dbReference type="FunFam" id="3.90.190.10:FF:000090">
    <property type="entry name" value="Dual specificity phosphatase catalytic domain protein"/>
    <property type="match status" value="1"/>
</dbReference>
<evidence type="ECO:0000256" key="3">
    <source>
        <dbReference type="SAM" id="MobiDB-lite"/>
    </source>
</evidence>
<evidence type="ECO:0000313" key="5">
    <source>
        <dbReference type="EMBL" id="KAH6893426.1"/>
    </source>
</evidence>
<keyword evidence="6" id="KW-1185">Reference proteome</keyword>
<dbReference type="EMBL" id="JAGPYM010000006">
    <property type="protein sequence ID" value="KAH6893426.1"/>
    <property type="molecule type" value="Genomic_DNA"/>
</dbReference>
<dbReference type="GO" id="GO:0004484">
    <property type="term" value="F:mRNA guanylyltransferase activity"/>
    <property type="evidence" value="ECO:0007669"/>
    <property type="project" value="TreeGrafter"/>
</dbReference>
<feature type="compositionally biased region" description="Polar residues" evidence="3">
    <location>
        <begin position="1"/>
        <end position="15"/>
    </location>
</feature>
<dbReference type="AlphaFoldDB" id="A0A9P8WCY5"/>
<reference evidence="5 6" key="1">
    <citation type="journal article" date="2021" name="Nat. Commun.">
        <title>Genetic determinants of endophytism in the Arabidopsis root mycobiome.</title>
        <authorList>
            <person name="Mesny F."/>
            <person name="Miyauchi S."/>
            <person name="Thiergart T."/>
            <person name="Pickel B."/>
            <person name="Atanasova L."/>
            <person name="Karlsson M."/>
            <person name="Huettel B."/>
            <person name="Barry K.W."/>
            <person name="Haridas S."/>
            <person name="Chen C."/>
            <person name="Bauer D."/>
            <person name="Andreopoulos W."/>
            <person name="Pangilinan J."/>
            <person name="LaButti K."/>
            <person name="Riley R."/>
            <person name="Lipzen A."/>
            <person name="Clum A."/>
            <person name="Drula E."/>
            <person name="Henrissat B."/>
            <person name="Kohler A."/>
            <person name="Grigoriev I.V."/>
            <person name="Martin F.M."/>
            <person name="Hacquard S."/>
        </authorList>
    </citation>
    <scope>NUCLEOTIDE SEQUENCE [LARGE SCALE GENOMIC DNA]</scope>
    <source>
        <strain evidence="5 6">MPI-CAGE-CH-0241</strain>
    </source>
</reference>
<organism evidence="5 6">
    <name type="scientific">Thelonectria olida</name>
    <dbReference type="NCBI Taxonomy" id="1576542"/>
    <lineage>
        <taxon>Eukaryota</taxon>
        <taxon>Fungi</taxon>
        <taxon>Dikarya</taxon>
        <taxon>Ascomycota</taxon>
        <taxon>Pezizomycotina</taxon>
        <taxon>Sordariomycetes</taxon>
        <taxon>Hypocreomycetidae</taxon>
        <taxon>Hypocreales</taxon>
        <taxon>Nectriaceae</taxon>
        <taxon>Thelonectria</taxon>
    </lineage>
</organism>
<proteinExistence type="predicted"/>
<dbReference type="CDD" id="cd14502">
    <property type="entry name" value="RNA_5'-triphosphatase"/>
    <property type="match status" value="1"/>
</dbReference>
<gene>
    <name evidence="5" type="ORF">B0T10DRAFT_592406</name>
</gene>
<dbReference type="GO" id="GO:0006370">
    <property type="term" value="P:7-methylguanosine mRNA capping"/>
    <property type="evidence" value="ECO:0007669"/>
    <property type="project" value="TreeGrafter"/>
</dbReference>
<name>A0A9P8WCY5_9HYPO</name>
<dbReference type="InterPro" id="IPR000387">
    <property type="entry name" value="Tyr_Pase_dom"/>
</dbReference>
<dbReference type="InterPro" id="IPR020422">
    <property type="entry name" value="TYR_PHOSPHATASE_DUAL_dom"/>
</dbReference>
<dbReference type="Gene3D" id="3.90.190.10">
    <property type="entry name" value="Protein tyrosine phosphatase superfamily"/>
    <property type="match status" value="1"/>
</dbReference>
<dbReference type="PROSITE" id="PS50056">
    <property type="entry name" value="TYR_PHOSPHATASE_2"/>
    <property type="match status" value="1"/>
</dbReference>
<dbReference type="Proteomes" id="UP000777438">
    <property type="component" value="Unassembled WGS sequence"/>
</dbReference>
<protein>
    <recommendedName>
        <fullName evidence="4">Tyrosine specific protein phosphatases domain-containing protein</fullName>
    </recommendedName>
</protein>
<feature type="domain" description="Tyrosine specific protein phosphatases" evidence="4">
    <location>
        <begin position="512"/>
        <end position="585"/>
    </location>
</feature>
<dbReference type="OrthoDB" id="428974at2759"/>
<evidence type="ECO:0000256" key="1">
    <source>
        <dbReference type="ARBA" id="ARBA00022801"/>
    </source>
</evidence>
<accession>A0A9P8WCY5</accession>
<dbReference type="Pfam" id="PF12697">
    <property type="entry name" value="Abhydrolase_6"/>
    <property type="match status" value="1"/>
</dbReference>
<dbReference type="PROSITE" id="PS00383">
    <property type="entry name" value="TYR_PHOSPHATASE_1"/>
    <property type="match status" value="1"/>
</dbReference>
<comment type="caution">
    <text evidence="5">The sequence shown here is derived from an EMBL/GenBank/DDBJ whole genome shotgun (WGS) entry which is preliminary data.</text>
</comment>